<dbReference type="PANTHER" id="PTHR34075">
    <property type="entry name" value="BLR3430 PROTEIN"/>
    <property type="match status" value="1"/>
</dbReference>
<dbReference type="InterPro" id="IPR022002">
    <property type="entry name" value="ChsH2_Znr"/>
</dbReference>
<dbReference type="Proteomes" id="UP000292445">
    <property type="component" value="Unassembled WGS sequence"/>
</dbReference>
<name>A0A4Q7NK73_9BURK</name>
<dbReference type="EMBL" id="SGXC01000001">
    <property type="protein sequence ID" value="RZS85485.1"/>
    <property type="molecule type" value="Genomic_DNA"/>
</dbReference>
<feature type="domain" description="ChsH2 C-terminal OB-fold" evidence="1">
    <location>
        <begin position="54"/>
        <end position="116"/>
    </location>
</feature>
<comment type="caution">
    <text evidence="3">The sequence shown here is derived from an EMBL/GenBank/DDBJ whole genome shotgun (WGS) entry which is preliminary data.</text>
</comment>
<dbReference type="Pfam" id="PF12172">
    <property type="entry name" value="zf-ChsH2"/>
    <property type="match status" value="1"/>
</dbReference>
<protein>
    <recommendedName>
        <fullName evidence="5">OB-fold protein</fullName>
    </recommendedName>
</protein>
<dbReference type="OrthoDB" id="5514845at2"/>
<gene>
    <name evidence="3" type="ORF">EV675_1510</name>
</gene>
<dbReference type="AlphaFoldDB" id="A0A4Q7NK73"/>
<proteinExistence type="predicted"/>
<feature type="domain" description="ChsH2 rubredoxin-like zinc ribbon" evidence="2">
    <location>
        <begin position="17"/>
        <end position="51"/>
    </location>
</feature>
<dbReference type="SUPFAM" id="SSF50249">
    <property type="entry name" value="Nucleic acid-binding proteins"/>
    <property type="match status" value="1"/>
</dbReference>
<evidence type="ECO:0000259" key="1">
    <source>
        <dbReference type="Pfam" id="PF01796"/>
    </source>
</evidence>
<dbReference type="InterPro" id="IPR012340">
    <property type="entry name" value="NA-bd_OB-fold"/>
</dbReference>
<organism evidence="3 4">
    <name type="scientific">Pigmentiphaga kullae</name>
    <dbReference type="NCBI Taxonomy" id="151784"/>
    <lineage>
        <taxon>Bacteria</taxon>
        <taxon>Pseudomonadati</taxon>
        <taxon>Pseudomonadota</taxon>
        <taxon>Betaproteobacteria</taxon>
        <taxon>Burkholderiales</taxon>
        <taxon>Alcaligenaceae</taxon>
        <taxon>Pigmentiphaga</taxon>
    </lineage>
</organism>
<dbReference type="PANTHER" id="PTHR34075:SF5">
    <property type="entry name" value="BLR3430 PROTEIN"/>
    <property type="match status" value="1"/>
</dbReference>
<dbReference type="RefSeq" id="WP_130356696.1">
    <property type="nucleotide sequence ID" value="NZ_SGXC01000001.1"/>
</dbReference>
<evidence type="ECO:0008006" key="5">
    <source>
        <dbReference type="Google" id="ProtNLM"/>
    </source>
</evidence>
<keyword evidence="4" id="KW-1185">Reference proteome</keyword>
<reference evidence="3 4" key="1">
    <citation type="submission" date="2019-02" db="EMBL/GenBank/DDBJ databases">
        <title>Genomic Encyclopedia of Type Strains, Phase IV (KMG-IV): sequencing the most valuable type-strain genomes for metagenomic binning, comparative biology and taxonomic classification.</title>
        <authorList>
            <person name="Goeker M."/>
        </authorList>
    </citation>
    <scope>NUCLEOTIDE SEQUENCE [LARGE SCALE GENOMIC DNA]</scope>
    <source>
        <strain evidence="3 4">K24</strain>
    </source>
</reference>
<dbReference type="Pfam" id="PF01796">
    <property type="entry name" value="OB_ChsH2_C"/>
    <property type="match status" value="1"/>
</dbReference>
<evidence type="ECO:0000259" key="2">
    <source>
        <dbReference type="Pfam" id="PF12172"/>
    </source>
</evidence>
<accession>A0A4Q7NK73</accession>
<dbReference type="InterPro" id="IPR052513">
    <property type="entry name" value="Thioester_dehydratase-like"/>
</dbReference>
<evidence type="ECO:0000313" key="3">
    <source>
        <dbReference type="EMBL" id="RZS85485.1"/>
    </source>
</evidence>
<dbReference type="InterPro" id="IPR002878">
    <property type="entry name" value="ChsH2_C"/>
</dbReference>
<sequence>MTEFPQPDITETSRPFWDGLKAGTLLFQQCGQGHRWLPARDHCPHCLSGDVRFVPAAGGARLVSWVLYRSAHHPAFESRVPYNVAIVELDEGPRMISNILCDESALRADMPLRLRIEAQDDYSVARFEPAGREKLS</sequence>
<evidence type="ECO:0000313" key="4">
    <source>
        <dbReference type="Proteomes" id="UP000292445"/>
    </source>
</evidence>
<dbReference type="Gene3D" id="6.10.30.10">
    <property type="match status" value="1"/>
</dbReference>